<evidence type="ECO:0000313" key="3">
    <source>
        <dbReference type="Proteomes" id="UP000295142"/>
    </source>
</evidence>
<accession>A0A4R2KGU3</accession>
<dbReference type="NCBIfam" id="TIGR03586">
    <property type="entry name" value="PseI"/>
    <property type="match status" value="1"/>
</dbReference>
<dbReference type="Gene3D" id="3.20.20.70">
    <property type="entry name" value="Aldolase class I"/>
    <property type="match status" value="1"/>
</dbReference>
<dbReference type="PANTHER" id="PTHR42966">
    <property type="entry name" value="N-ACETYLNEURAMINATE SYNTHASE"/>
    <property type="match status" value="1"/>
</dbReference>
<proteinExistence type="predicted"/>
<organism evidence="2 3">
    <name type="scientific">Rhodovulum euryhalinum</name>
    <dbReference type="NCBI Taxonomy" id="35805"/>
    <lineage>
        <taxon>Bacteria</taxon>
        <taxon>Pseudomonadati</taxon>
        <taxon>Pseudomonadota</taxon>
        <taxon>Alphaproteobacteria</taxon>
        <taxon>Rhodobacterales</taxon>
        <taxon>Paracoccaceae</taxon>
        <taxon>Rhodovulum</taxon>
    </lineage>
</organism>
<dbReference type="OrthoDB" id="9781701at2"/>
<dbReference type="AlphaFoldDB" id="A0A4R2KGU3"/>
<dbReference type="PROSITE" id="PS50844">
    <property type="entry name" value="AFP_LIKE"/>
    <property type="match status" value="1"/>
</dbReference>
<dbReference type="Pfam" id="PF08666">
    <property type="entry name" value="SAF"/>
    <property type="match status" value="1"/>
</dbReference>
<name>A0A4R2KGU3_9RHOB</name>
<feature type="domain" description="AFP-like" evidence="1">
    <location>
        <begin position="293"/>
        <end position="349"/>
    </location>
</feature>
<dbReference type="Pfam" id="PF03102">
    <property type="entry name" value="NeuB"/>
    <property type="match status" value="1"/>
</dbReference>
<dbReference type="SUPFAM" id="SSF51569">
    <property type="entry name" value="Aldolase"/>
    <property type="match status" value="1"/>
</dbReference>
<dbReference type="InterPro" id="IPR036732">
    <property type="entry name" value="AFP_Neu5c_C_sf"/>
</dbReference>
<dbReference type="InterPro" id="IPR013974">
    <property type="entry name" value="SAF"/>
</dbReference>
<comment type="caution">
    <text evidence="2">The sequence shown here is derived from an EMBL/GenBank/DDBJ whole genome shotgun (WGS) entry which is preliminary data.</text>
</comment>
<sequence length="349" mass="37279">MAERFEIAGRPIGPDHPPYIIAELSGNHNGELSRALDLIDAAAASGADAVKLQTYTADTITIDVDRPEFRISGGLWDGRSLHELYREASTPWDWHGALFDRARGHGLTCFSSPFDPTAVDFLEGLDAPAYKIASFELVDTPLIRKAAGTGKPLIMSTGIADYGEIEDACRAAREGGAAGVALLHCISAYPARPEDMRLGTIEALTRAFGLPVGLSDHTLGSAVAVAAIARGACIVEKHLTLRRADGGPDAEFSLEPDEFRRLVEDCRMAHAALGPARHDRQGIGGANAQFRRSLYVVADVAAGEVLTEAHVRSIRPGLGLAPKHLPKVLGQRAARALTRGEPLDWSMLA</sequence>
<protein>
    <submittedName>
        <fullName evidence="2">N-acetylneuraminate synthase</fullName>
    </submittedName>
</protein>
<dbReference type="GO" id="GO:0016051">
    <property type="term" value="P:carbohydrate biosynthetic process"/>
    <property type="evidence" value="ECO:0007669"/>
    <property type="project" value="InterPro"/>
</dbReference>
<keyword evidence="3" id="KW-1185">Reference proteome</keyword>
<dbReference type="InterPro" id="IPR006190">
    <property type="entry name" value="SAF_AFP_Neu5Ac"/>
</dbReference>
<evidence type="ECO:0000313" key="2">
    <source>
        <dbReference type="EMBL" id="TCO71632.1"/>
    </source>
</evidence>
<dbReference type="GO" id="GO:0047444">
    <property type="term" value="F:N-acylneuraminate-9-phosphate synthase activity"/>
    <property type="evidence" value="ECO:0007669"/>
    <property type="project" value="TreeGrafter"/>
</dbReference>
<evidence type="ECO:0000259" key="1">
    <source>
        <dbReference type="PROSITE" id="PS50844"/>
    </source>
</evidence>
<dbReference type="PANTHER" id="PTHR42966:SF2">
    <property type="entry name" value="PSEUDAMINIC ACID SYNTHASE"/>
    <property type="match status" value="1"/>
</dbReference>
<dbReference type="InterPro" id="IPR013132">
    <property type="entry name" value="PseI/NeuA/B-like_N"/>
</dbReference>
<dbReference type="RefSeq" id="WP_132543946.1">
    <property type="nucleotide sequence ID" value="NZ_SLWW01000006.1"/>
</dbReference>
<dbReference type="Proteomes" id="UP000295142">
    <property type="component" value="Unassembled WGS sequence"/>
</dbReference>
<dbReference type="SMART" id="SM00858">
    <property type="entry name" value="SAF"/>
    <property type="match status" value="1"/>
</dbReference>
<dbReference type="InterPro" id="IPR057736">
    <property type="entry name" value="SAF_PseI/NeuA/NeuB"/>
</dbReference>
<dbReference type="Gene3D" id="3.90.1210.10">
    <property type="entry name" value="Antifreeze-like/N-acetylneuraminic acid synthase C-terminal domain"/>
    <property type="match status" value="1"/>
</dbReference>
<dbReference type="InterPro" id="IPR013785">
    <property type="entry name" value="Aldolase_TIM"/>
</dbReference>
<dbReference type="SUPFAM" id="SSF51269">
    <property type="entry name" value="AFP III-like domain"/>
    <property type="match status" value="1"/>
</dbReference>
<dbReference type="CDD" id="cd11615">
    <property type="entry name" value="SAF_NeuB_like"/>
    <property type="match status" value="1"/>
</dbReference>
<dbReference type="EMBL" id="SLWW01000006">
    <property type="protein sequence ID" value="TCO71632.1"/>
    <property type="molecule type" value="Genomic_DNA"/>
</dbReference>
<dbReference type="InterPro" id="IPR020030">
    <property type="entry name" value="Pseudaminic_synth_PseI"/>
</dbReference>
<reference evidence="2 3" key="1">
    <citation type="submission" date="2019-03" db="EMBL/GenBank/DDBJ databases">
        <title>Genomic Encyclopedia of Type Strains, Phase IV (KMG-IV): sequencing the most valuable type-strain genomes for metagenomic binning, comparative biology and taxonomic classification.</title>
        <authorList>
            <person name="Goeker M."/>
        </authorList>
    </citation>
    <scope>NUCLEOTIDE SEQUENCE [LARGE SCALE GENOMIC DNA]</scope>
    <source>
        <strain evidence="2 3">DSM 4868</strain>
    </source>
</reference>
<dbReference type="InterPro" id="IPR051690">
    <property type="entry name" value="PseI-like"/>
</dbReference>
<gene>
    <name evidence="2" type="ORF">EV655_106124</name>
</gene>